<name>A0A493ST56_ANAPP</name>
<feature type="region of interest" description="Disordered" evidence="8">
    <location>
        <begin position="1099"/>
        <end position="1126"/>
    </location>
</feature>
<feature type="compositionally biased region" description="Low complexity" evidence="8">
    <location>
        <begin position="487"/>
        <end position="496"/>
    </location>
</feature>
<dbReference type="Gene3D" id="2.30.29.30">
    <property type="entry name" value="Pleckstrin-homology domain (PH domain)/Phosphotyrosine-binding domain (PTB)"/>
    <property type="match status" value="2"/>
</dbReference>
<evidence type="ECO:0000256" key="8">
    <source>
        <dbReference type="SAM" id="MobiDB-lite"/>
    </source>
</evidence>
<dbReference type="Proteomes" id="UP000016666">
    <property type="component" value="Chromosome 15"/>
</dbReference>
<feature type="compositionally biased region" description="Gly residues" evidence="8">
    <location>
        <begin position="1930"/>
        <end position="1951"/>
    </location>
</feature>
<reference evidence="10" key="3">
    <citation type="submission" date="2025-09" db="UniProtKB">
        <authorList>
            <consortium name="Ensembl"/>
        </authorList>
    </citation>
    <scope>IDENTIFICATION</scope>
</reference>
<dbReference type="SMART" id="SM00233">
    <property type="entry name" value="PH"/>
    <property type="match status" value="1"/>
</dbReference>
<feature type="compositionally biased region" description="Basic and acidic residues" evidence="8">
    <location>
        <begin position="176"/>
        <end position="186"/>
    </location>
</feature>
<dbReference type="Ensembl" id="ENSAPLT00000044034.1">
    <property type="protein sequence ID" value="ENSAPLP00000016688.1"/>
    <property type="gene ID" value="ENSAPLG00000030840.1"/>
</dbReference>
<dbReference type="PROSITE" id="PS50003">
    <property type="entry name" value="PH_DOMAIN"/>
    <property type="match status" value="1"/>
</dbReference>
<feature type="region of interest" description="Disordered" evidence="8">
    <location>
        <begin position="1922"/>
        <end position="1955"/>
    </location>
</feature>
<evidence type="ECO:0000256" key="4">
    <source>
        <dbReference type="ARBA" id="ARBA00023054"/>
    </source>
</evidence>
<evidence type="ECO:0000313" key="10">
    <source>
        <dbReference type="Ensembl" id="ENSAPLP00000016688.1"/>
    </source>
</evidence>
<dbReference type="GO" id="GO:0015629">
    <property type="term" value="C:actin cytoskeleton"/>
    <property type="evidence" value="ECO:0007669"/>
    <property type="project" value="Ensembl"/>
</dbReference>
<dbReference type="GO" id="GO:0005829">
    <property type="term" value="C:cytosol"/>
    <property type="evidence" value="ECO:0007669"/>
    <property type="project" value="Ensembl"/>
</dbReference>
<feature type="compositionally biased region" description="Basic and acidic residues" evidence="8">
    <location>
        <begin position="1414"/>
        <end position="1426"/>
    </location>
</feature>
<evidence type="ECO:0000259" key="9">
    <source>
        <dbReference type="PROSITE" id="PS50003"/>
    </source>
</evidence>
<feature type="coiled-coil region" evidence="7">
    <location>
        <begin position="667"/>
        <end position="694"/>
    </location>
</feature>
<keyword evidence="2" id="KW-0963">Cytoplasm</keyword>
<dbReference type="CDD" id="cd13275">
    <property type="entry name" value="PH_M-RIP"/>
    <property type="match status" value="1"/>
</dbReference>
<feature type="domain" description="PH" evidence="9">
    <location>
        <begin position="373"/>
        <end position="469"/>
    </location>
</feature>
<keyword evidence="11" id="KW-1185">Reference proteome</keyword>
<dbReference type="GO" id="GO:0051015">
    <property type="term" value="F:actin filament binding"/>
    <property type="evidence" value="ECO:0007669"/>
    <property type="project" value="TreeGrafter"/>
</dbReference>
<accession>A0A493ST56</accession>
<keyword evidence="3" id="KW-0597">Phosphoprotein</keyword>
<feature type="region of interest" description="Disordered" evidence="8">
    <location>
        <begin position="1405"/>
        <end position="1426"/>
    </location>
</feature>
<dbReference type="FunFam" id="2.30.29.30:FF:000133">
    <property type="entry name" value="myosin phosphatase Rho-interacting protein isoform X1"/>
    <property type="match status" value="1"/>
</dbReference>
<feature type="compositionally biased region" description="Basic and acidic residues" evidence="8">
    <location>
        <begin position="510"/>
        <end position="533"/>
    </location>
</feature>
<feature type="region of interest" description="Disordered" evidence="8">
    <location>
        <begin position="65"/>
        <end position="243"/>
    </location>
</feature>
<comment type="subcellular location">
    <subcellularLocation>
        <location evidence="1">Cytoplasm</location>
        <location evidence="1">Cytoskeleton</location>
    </subcellularLocation>
</comment>
<dbReference type="GeneTree" id="ENSGT00940000155286"/>
<dbReference type="InterPro" id="IPR011993">
    <property type="entry name" value="PH-like_dom_sf"/>
</dbReference>
<feature type="compositionally biased region" description="Basic and acidic residues" evidence="8">
    <location>
        <begin position="207"/>
        <end position="224"/>
    </location>
</feature>
<feature type="region of interest" description="Disordered" evidence="8">
    <location>
        <begin position="1203"/>
        <end position="1244"/>
    </location>
</feature>
<feature type="compositionally biased region" description="Pro residues" evidence="8">
    <location>
        <begin position="189"/>
        <end position="199"/>
    </location>
</feature>
<keyword evidence="4 7" id="KW-0175">Coiled coil</keyword>
<keyword evidence="5" id="KW-0009">Actin-binding</keyword>
<feature type="compositionally biased region" description="Basic and acidic residues" evidence="8">
    <location>
        <begin position="144"/>
        <end position="168"/>
    </location>
</feature>
<feature type="coiled-coil region" evidence="7">
    <location>
        <begin position="1894"/>
        <end position="1921"/>
    </location>
</feature>
<evidence type="ECO:0000313" key="11">
    <source>
        <dbReference type="Proteomes" id="UP000016666"/>
    </source>
</evidence>
<dbReference type="InterPro" id="IPR052223">
    <property type="entry name" value="Actin_Cytoskeleton_Reg"/>
</dbReference>
<dbReference type="STRING" id="8840.ENSAPLP00000016688"/>
<dbReference type="SUPFAM" id="SSF50729">
    <property type="entry name" value="PH domain-like"/>
    <property type="match status" value="2"/>
</dbReference>
<feature type="coiled-coil region" evidence="7">
    <location>
        <begin position="1956"/>
        <end position="1983"/>
    </location>
</feature>
<evidence type="ECO:0000256" key="3">
    <source>
        <dbReference type="ARBA" id="ARBA00022553"/>
    </source>
</evidence>
<reference evidence="10" key="2">
    <citation type="submission" date="2025-08" db="UniProtKB">
        <authorList>
            <consortium name="Ensembl"/>
        </authorList>
    </citation>
    <scope>IDENTIFICATION</scope>
</reference>
<dbReference type="Pfam" id="PF00169">
    <property type="entry name" value="PH"/>
    <property type="match status" value="1"/>
</dbReference>
<feature type="coiled-coil region" evidence="7">
    <location>
        <begin position="2012"/>
        <end position="2155"/>
    </location>
</feature>
<gene>
    <name evidence="10" type="primary">MPRIP</name>
</gene>
<keyword evidence="6" id="KW-0206">Cytoskeleton</keyword>
<dbReference type="InterPro" id="IPR001849">
    <property type="entry name" value="PH_domain"/>
</dbReference>
<feature type="coiled-coil region" evidence="7">
    <location>
        <begin position="1786"/>
        <end position="1852"/>
    </location>
</feature>
<organism evidence="10 11">
    <name type="scientific">Anas platyrhynchos platyrhynchos</name>
    <name type="common">Northern mallard</name>
    <dbReference type="NCBI Taxonomy" id="8840"/>
    <lineage>
        <taxon>Eukaryota</taxon>
        <taxon>Metazoa</taxon>
        <taxon>Chordata</taxon>
        <taxon>Craniata</taxon>
        <taxon>Vertebrata</taxon>
        <taxon>Euteleostomi</taxon>
        <taxon>Archelosauria</taxon>
        <taxon>Archosauria</taxon>
        <taxon>Dinosauria</taxon>
        <taxon>Saurischia</taxon>
        <taxon>Theropoda</taxon>
        <taxon>Coelurosauria</taxon>
        <taxon>Aves</taxon>
        <taxon>Neognathae</taxon>
        <taxon>Galloanserae</taxon>
        <taxon>Anseriformes</taxon>
        <taxon>Anatidae</taxon>
        <taxon>Anatinae</taxon>
        <taxon>Anas</taxon>
    </lineage>
</organism>
<feature type="coiled-coil region" evidence="7">
    <location>
        <begin position="2186"/>
        <end position="2252"/>
    </location>
</feature>
<evidence type="ECO:0000256" key="6">
    <source>
        <dbReference type="ARBA" id="ARBA00023212"/>
    </source>
</evidence>
<evidence type="ECO:0000256" key="5">
    <source>
        <dbReference type="ARBA" id="ARBA00023203"/>
    </source>
</evidence>
<dbReference type="InterPro" id="IPR039597">
    <property type="entry name" value="M-RIP_PH"/>
</dbReference>
<evidence type="ECO:0000256" key="7">
    <source>
        <dbReference type="SAM" id="Coils"/>
    </source>
</evidence>
<dbReference type="PANTHER" id="PTHR17271">
    <property type="entry name" value="PLECKSTRIN HOMOLOGY PH DOMAIN-CONTAINING PROTEIN"/>
    <property type="match status" value="1"/>
</dbReference>
<feature type="coiled-coil region" evidence="7">
    <location>
        <begin position="751"/>
        <end position="1095"/>
    </location>
</feature>
<dbReference type="PANTHER" id="PTHR17271:SF9">
    <property type="entry name" value="MYOSIN PHOSPHATASE RHO-INTERACTING PROTEIN"/>
    <property type="match status" value="1"/>
</dbReference>
<proteinExistence type="predicted"/>
<evidence type="ECO:0000256" key="2">
    <source>
        <dbReference type="ARBA" id="ARBA00022490"/>
    </source>
</evidence>
<reference evidence="10 11" key="1">
    <citation type="submission" date="2017-10" db="EMBL/GenBank/DDBJ databases">
        <title>A new Pekin duck reference genome.</title>
        <authorList>
            <person name="Hou Z.-C."/>
            <person name="Zhou Z.-K."/>
            <person name="Zhu F."/>
            <person name="Hou S.-S."/>
        </authorList>
    </citation>
    <scope>NUCLEOTIDE SEQUENCE [LARGE SCALE GENOMIC DNA]</scope>
</reference>
<evidence type="ECO:0000256" key="1">
    <source>
        <dbReference type="ARBA" id="ARBA00004245"/>
    </source>
</evidence>
<feature type="region of interest" description="Disordered" evidence="8">
    <location>
        <begin position="1141"/>
        <end position="1164"/>
    </location>
</feature>
<protein>
    <submittedName>
        <fullName evidence="10">Myosin phosphatase Rho interacting protein</fullName>
    </submittedName>
</protein>
<sequence>MPTTLPQGTINMNQCTDVVDGESRTGQKFSLCILTPEKEHFIRAENKEIISGWLEMLIVYPRTNKQNQKKKRKVEPPTPQEPGPAKMAVTSSSIPSAEKVPATKSTLWQEEMRGKDQADGAGGISPAQSPVQGQAGAAGSLKDPVLDSKEDESSMNGDRIDCGRKTRVESGYFSLEKTKQDSKLEEQQLPPPPSPPSPSTPNNSCPMHKDSGSRDVGRGAEKSGRPLSFKASRQYTTLADVPKAIRISNREAFQVERKRLERRTRARSPGREEVARLFGNERRRSQVIEKFEALDIENAEHMETNVSAGAALSSETRQGRSEKRVFPRKRDFTCEGAAVGSILDVSASPLSPHRRAKSLDRRSTESSMTPDLLNFKKGWLTKQYEDGQWKKHWFVLTDQSLRYYRDSVAEEAADLDGEIDLSTCYDVTEYPVQRNYGFQIHTKEGEFTLSAMTSGIRRNWIQTIMKHVRPTTAPDVTSSLPEEKSKTSSSFETSPKPSEKPDAEQAELDPEQKRSRARERRREGRSKTFDWAEFRPIQQALAQERANAADPSKSATAAFPRDTSTADADPGELERERARRREERRKRFEMIDAVDGAGPEEALRMEVDRILPVPADIKPQNVHVEIEQRWHQVETTPLREEKQIPIAPLHLAHAEDRDEGLAKQHLTTLLEKELEQKQKEALELLEQNRHLQDQLKVALGREQSAREGYVLQTEVAASPSGAWQRLHKVNQDLQSELEAQCRRQELINQQIQSLKRSYAEAKDVIRHHEAEIQSLQARLSNAAAELSIKEQTLAKLKSDLRSEKEKAKEQLEEWQHGEAALSSQLKASEQKLKNAEALLLEKTQELRDLEMQQALQRDHQKEVQRLQDRIADLSRQLNASEQTRILMEEKLQKNYEALLESCEREKQVLLHSLKEVEDRANEYENQLQNNEQQMEILQKEKLSAKFEGSELVHQLEEQLVMKEASIQKLAEHIGELERERDQIKCRFHELMNQVAESDNEVAKLQAKLKMEETNYHNLEQSFEEVSDQFQGVQKVLKEKEEELRHVKEMHLRIVEKKDQDLSEALVKMIALDSNLEETKVKLKAKEEALRKLASIGTGPCAEETEDVGPGLEADESHPSQLGQPLQTQDVLPALSYALKEEEEEVLETSQRQAEEFGSPSKAAELQDQELVQKALAKPDVGIMGAKRQRIRFSSIQCQKYIHPDGSEKNWTSSTSSDTSQDRSLSEESMSSEPALGYPSSGTSDSETYLSIIHSLETKLYITEEKLKDVTMKLESQHGHNQETLIALHHQWASTEAQLREQLQSSLSQVSALISQLESERQEKFKLIENHVSELGGFQMKNDQALTCLEQCREQLRALPKSEEEKEGDLFLVTLSGLETTLSSAIQALRGAPGPSEYQQGEGLITESPASEGGLRSEEEHVPKEQRAETFDAGQLRWLSERVAFEASLINQIAESLQSAGSEISQLLREIQGTAEEALIEPANVSPPAVDLAGVLSNKLLLEGEFWSQVEELRVHLSTREGEAEGKPETAGLGFSPCFLSAVADATLIKAELGFVAQKMRDSFHRRLKTIEEDLHNTKTALQQHKCMLEEIIKAYRTPDFDRVMHQISEALEIQKDASERTQISWDGSRLQMVPYQDSAKVGEVCSLPGRSSEALVSIQEDLAQQLKDKSNVLKEISVALLSLPPEEAMRDCQKLLKISQSLSYHSCMGDLERYSSLLVQDAIVQAQVCYAACKVRLEYERELKSYKESLQSMDTLCQERVKTVSLLRDEYEDLLRKQQGEYGEVIAMLERENADLKAKVSQLDGQRRLLEEEERKHSKSLSELQGRYEEEIRNVIEQLNRTEDALKAERTEGLSQLDAIVRDKQNMERYHLEQMQLLEDKFQAKIKELQVIHGQELQALQEHYSQNLQRLQETLDEYQRQHPEVSPAAGPGGGDPWVAGEPGGTGQGPGGELDSMHGLRERIQELEAQMNVMRDELENKHLEGSASTLREKYQKDFENLKATCERGFAAMEETHQKKIEDLQRQHQRELEKLREEKDRLLAEETAATISAIEAMKNAHREELERELEKSQRSQISSVNADIEALRRQYLEELQSVQRELEVLSEQYSQKCLENAHLAQALEAERQALRQCQRENQELNAHNQELNNRLAAEITRLRTLLTGEGGGEAAGSPLTQGKDAYELEVLLRVKESEIQYLKQEISSLKDELQTALRDKKYASDKYKDIYTELSIVKAKADCDISRLKEQLKAATEAQGEKSPVNTTVSGYDIMKSKSNPDFLKKDRSSVSRQLRNIRSKKDSPRICSPFLVEIPLLSRSHGITEMNPSPGSLPLTEGDRNAFVVSPPSCNTASRLHQPCARLDCHQTAAFFRGSDAGRRLL</sequence>
<feature type="region of interest" description="Disordered" evidence="8">
    <location>
        <begin position="471"/>
        <end position="580"/>
    </location>
</feature>